<gene>
    <name evidence="1" type="primary">52</name>
    <name evidence="1" type="ORF">SEA_STILES_52</name>
</gene>
<dbReference type="KEGG" id="vg:55619385"/>
<reference evidence="1 2" key="1">
    <citation type="submission" date="2019-05" db="EMBL/GenBank/DDBJ databases">
        <authorList>
            <person name="Albert R.M."/>
            <person name="Nur A.I."/>
            <person name="Ayala A."/>
            <person name="Bradley M.S."/>
            <person name="Burch R.E."/>
            <person name="Chen M."/>
            <person name="Dulaney A."/>
            <person name="Kakulamarri P.S."/>
            <person name="Kelly K.U."/>
            <person name="Maynor S.D."/>
            <person name="Perritt S.E."/>
            <person name="Praveen H."/>
            <person name="Slemons D.M."/>
            <person name="Snidow C.R."/>
            <person name="Thalluri S."/>
            <person name="Vyawahare A.K."/>
            <person name="Williams M.R."/>
            <person name="Monti D.L."/>
            <person name="Garlena R.A."/>
            <person name="Russell D.A."/>
            <person name="Pope W.H."/>
            <person name="Jacobs-Sera D."/>
            <person name="Hatfull G.F."/>
        </authorList>
    </citation>
    <scope>NUCLEOTIDE SEQUENCE [LARGE SCALE GENOMIC DNA]</scope>
</reference>
<dbReference type="Proteomes" id="UP000320550">
    <property type="component" value="Segment"/>
</dbReference>
<dbReference type="EMBL" id="MK977710">
    <property type="protein sequence ID" value="QDF20026.1"/>
    <property type="molecule type" value="Genomic_DNA"/>
</dbReference>
<evidence type="ECO:0000313" key="2">
    <source>
        <dbReference type="Proteomes" id="UP000320550"/>
    </source>
</evidence>
<dbReference type="GeneID" id="55619385"/>
<name>A0A4Y6EMU3_9CAUD</name>
<protein>
    <submittedName>
        <fullName evidence="1">Uncharacterized protein</fullName>
    </submittedName>
</protein>
<keyword evidence="2" id="KW-1185">Reference proteome</keyword>
<accession>A0A4Y6EMU3</accession>
<organism evidence="1 2">
    <name type="scientific">Corynebacterium phage Stiles</name>
    <dbReference type="NCBI Taxonomy" id="2588504"/>
    <lineage>
        <taxon>Viruses</taxon>
        <taxon>Duplodnaviria</taxon>
        <taxon>Heunggongvirae</taxon>
        <taxon>Uroviricota</taxon>
        <taxon>Caudoviricetes</taxon>
        <taxon>Samwavirus</taxon>
        <taxon>Samwavirus stiles</taxon>
    </lineage>
</organism>
<dbReference type="RefSeq" id="YP_009848977.1">
    <property type="nucleotide sequence ID" value="NC_048789.1"/>
</dbReference>
<sequence>MTPDEARRLLAGTTPGPWDLSSSRSVVGIDIVMYDGTVMERRNIALAAAAPVLAAMIANMREEYRAEQQVHVGVWLPLCSWYDHDTAQFFAAVVGDGVTRIVRRYVTEQEAVDAVD</sequence>
<evidence type="ECO:0000313" key="1">
    <source>
        <dbReference type="EMBL" id="QDF20026.1"/>
    </source>
</evidence>
<proteinExistence type="predicted"/>